<evidence type="ECO:0000256" key="1">
    <source>
        <dbReference type="SAM" id="MobiDB-lite"/>
    </source>
</evidence>
<feature type="region of interest" description="Disordered" evidence="1">
    <location>
        <begin position="65"/>
        <end position="174"/>
    </location>
</feature>
<name>A0AAV2HTP1_LYMST</name>
<keyword evidence="3" id="KW-1185">Reference proteome</keyword>
<protein>
    <submittedName>
        <fullName evidence="2">Uncharacterized protein</fullName>
    </submittedName>
</protein>
<dbReference type="GO" id="GO:0003723">
    <property type="term" value="F:RNA binding"/>
    <property type="evidence" value="ECO:0007669"/>
    <property type="project" value="InterPro"/>
</dbReference>
<organism evidence="2 3">
    <name type="scientific">Lymnaea stagnalis</name>
    <name type="common">Great pond snail</name>
    <name type="synonym">Helix stagnalis</name>
    <dbReference type="NCBI Taxonomy" id="6523"/>
    <lineage>
        <taxon>Eukaryota</taxon>
        <taxon>Metazoa</taxon>
        <taxon>Spiralia</taxon>
        <taxon>Lophotrochozoa</taxon>
        <taxon>Mollusca</taxon>
        <taxon>Gastropoda</taxon>
        <taxon>Heterobranchia</taxon>
        <taxon>Euthyneura</taxon>
        <taxon>Panpulmonata</taxon>
        <taxon>Hygrophila</taxon>
        <taxon>Lymnaeoidea</taxon>
        <taxon>Lymnaeidae</taxon>
        <taxon>Lymnaea</taxon>
    </lineage>
</organism>
<dbReference type="GO" id="GO:0106005">
    <property type="term" value="P:RNA 5'-cap (guanine-N7)-methylation"/>
    <property type="evidence" value="ECO:0007669"/>
    <property type="project" value="InterPro"/>
</dbReference>
<evidence type="ECO:0000313" key="3">
    <source>
        <dbReference type="Proteomes" id="UP001497497"/>
    </source>
</evidence>
<feature type="compositionally biased region" description="Basic and acidic residues" evidence="1">
    <location>
        <begin position="148"/>
        <end position="174"/>
    </location>
</feature>
<reference evidence="2 3" key="1">
    <citation type="submission" date="2024-04" db="EMBL/GenBank/DDBJ databases">
        <authorList>
            <consortium name="Genoscope - CEA"/>
            <person name="William W."/>
        </authorList>
    </citation>
    <scope>NUCLEOTIDE SEQUENCE [LARGE SCALE GENOMIC DNA]</scope>
</reference>
<dbReference type="EMBL" id="CAXITT010000243">
    <property type="protein sequence ID" value="CAL1536940.1"/>
    <property type="molecule type" value="Genomic_DNA"/>
</dbReference>
<dbReference type="Pfam" id="PF15320">
    <property type="entry name" value="RAM"/>
    <property type="match status" value="1"/>
</dbReference>
<sequence>MADLAEIAAAAGISIVDGNPGDGGDAGSTGGHAENRPLLRNPLPVESGDLCLHSEVLEYEGMFGNRYTESDPDYLKTVEDNESSNKPPCVTNFNVRRQRDDSRNWNRNRGGHGRYDGGQGHYGGGDRDGHRSRGNHQNNWGRQGRGGDWGRGDNRSNDRPRNYDNRNRDRSPYR</sequence>
<dbReference type="GO" id="GO:0031533">
    <property type="term" value="C:mRNA capping enzyme complex"/>
    <property type="evidence" value="ECO:0007669"/>
    <property type="project" value="InterPro"/>
</dbReference>
<dbReference type="Proteomes" id="UP001497497">
    <property type="component" value="Unassembled WGS sequence"/>
</dbReference>
<evidence type="ECO:0000313" key="2">
    <source>
        <dbReference type="EMBL" id="CAL1536940.1"/>
    </source>
</evidence>
<accession>A0AAV2HTP1</accession>
<dbReference type="AlphaFoldDB" id="A0AAV2HTP1"/>
<gene>
    <name evidence="2" type="ORF">GSLYS_00010853001</name>
</gene>
<proteinExistence type="predicted"/>
<feature type="region of interest" description="Disordered" evidence="1">
    <location>
        <begin position="12"/>
        <end position="43"/>
    </location>
</feature>
<dbReference type="InterPro" id="IPR028271">
    <property type="entry name" value="RAMAC"/>
</dbReference>
<feature type="compositionally biased region" description="Gly residues" evidence="1">
    <location>
        <begin position="20"/>
        <end position="30"/>
    </location>
</feature>
<comment type="caution">
    <text evidence="2">The sequence shown here is derived from an EMBL/GenBank/DDBJ whole genome shotgun (WGS) entry which is preliminary data.</text>
</comment>